<proteinExistence type="predicted"/>
<evidence type="ECO:0008006" key="3">
    <source>
        <dbReference type="Google" id="ProtNLM"/>
    </source>
</evidence>
<protein>
    <recommendedName>
        <fullName evidence="3">YbaB/EbfC DNA-binding family protein</fullName>
    </recommendedName>
</protein>
<dbReference type="Proteomes" id="UP000636960">
    <property type="component" value="Unassembled WGS sequence"/>
</dbReference>
<dbReference type="AlphaFoldDB" id="A0A919JV35"/>
<sequence>MFDGRDFEAAERRVDDWQAGIEARAAQTRDLSARLTRLLATARSDDNLVEVTVGATGDLVALTLDERIRQRPAADTAREIMATLRQARAALVTAVAAATDETVGTDSATGRAIIASYTGRLGDPDA</sequence>
<dbReference type="GO" id="GO:0003677">
    <property type="term" value="F:DNA binding"/>
    <property type="evidence" value="ECO:0007669"/>
    <property type="project" value="InterPro"/>
</dbReference>
<evidence type="ECO:0000313" key="1">
    <source>
        <dbReference type="EMBL" id="GIE95761.1"/>
    </source>
</evidence>
<keyword evidence="2" id="KW-1185">Reference proteome</keyword>
<dbReference type="InterPro" id="IPR036894">
    <property type="entry name" value="YbaB-like_sf"/>
</dbReference>
<evidence type="ECO:0000313" key="2">
    <source>
        <dbReference type="Proteomes" id="UP000636960"/>
    </source>
</evidence>
<reference evidence="1" key="1">
    <citation type="submission" date="2021-01" db="EMBL/GenBank/DDBJ databases">
        <title>Whole genome shotgun sequence of Actinoplanes rishiriensis NBRC 108556.</title>
        <authorList>
            <person name="Komaki H."/>
            <person name="Tamura T."/>
        </authorList>
    </citation>
    <scope>NUCLEOTIDE SEQUENCE</scope>
    <source>
        <strain evidence="1">NBRC 108556</strain>
    </source>
</reference>
<dbReference type="EMBL" id="BOMV01000035">
    <property type="protein sequence ID" value="GIE95761.1"/>
    <property type="molecule type" value="Genomic_DNA"/>
</dbReference>
<dbReference type="Gene3D" id="3.30.1310.10">
    <property type="entry name" value="Nucleoid-associated protein YbaB-like domain"/>
    <property type="match status" value="1"/>
</dbReference>
<name>A0A919JV35_9ACTN</name>
<dbReference type="InterPro" id="IPR004401">
    <property type="entry name" value="YbaB/EbfC"/>
</dbReference>
<gene>
    <name evidence="1" type="ORF">Ari01nite_32260</name>
</gene>
<dbReference type="RefSeq" id="WP_203782055.1">
    <property type="nucleotide sequence ID" value="NZ_BOMV01000035.1"/>
</dbReference>
<dbReference type="Pfam" id="PF02575">
    <property type="entry name" value="YbaB_DNA_bd"/>
    <property type="match status" value="1"/>
</dbReference>
<organism evidence="1 2">
    <name type="scientific">Paractinoplanes rishiriensis</name>
    <dbReference type="NCBI Taxonomy" id="1050105"/>
    <lineage>
        <taxon>Bacteria</taxon>
        <taxon>Bacillati</taxon>
        <taxon>Actinomycetota</taxon>
        <taxon>Actinomycetes</taxon>
        <taxon>Micromonosporales</taxon>
        <taxon>Micromonosporaceae</taxon>
        <taxon>Paractinoplanes</taxon>
    </lineage>
</organism>
<accession>A0A919JV35</accession>
<comment type="caution">
    <text evidence="1">The sequence shown here is derived from an EMBL/GenBank/DDBJ whole genome shotgun (WGS) entry which is preliminary data.</text>
</comment>